<gene>
    <name evidence="1" type="ORF">Nocox_39685</name>
</gene>
<sequence length="167" mass="18386">MECGCDLDPDSYWRGFRSGNDPSLFFPSPHGAHIKGPGDFPFPIKTYNEIYPSGRGIIADLDENGIVTMAVEKADDTPRGSEMFGNAMKYFGGDVKGVKAYWQNGDKLRDNLDSFNAAIRSGMSLDDAARATFTGKMAGRHGFTRSVEFVELRGNHGEYTNVGVIFR</sequence>
<evidence type="ECO:0000313" key="1">
    <source>
        <dbReference type="EMBL" id="QYC45480.1"/>
    </source>
</evidence>
<accession>A0ABX8UD17</accession>
<reference evidence="1 2" key="1">
    <citation type="journal article" date="2021" name="ACS Chem. Biol.">
        <title>Genomic-Led Discovery of a Novel Glycopeptide Antibiotic by Nonomuraea coxensis DSM 45129.</title>
        <authorList>
            <person name="Yushchuk O."/>
            <person name="Vior N.M."/>
            <person name="Andreo-Vidal A."/>
            <person name="Berini F."/>
            <person name="Ruckert C."/>
            <person name="Busche T."/>
            <person name="Binda E."/>
            <person name="Kalinowski J."/>
            <person name="Truman A.W."/>
            <person name="Marinelli F."/>
        </authorList>
    </citation>
    <scope>NUCLEOTIDE SEQUENCE [LARGE SCALE GENOMIC DNA]</scope>
    <source>
        <strain evidence="1 2">DSM 45129</strain>
    </source>
</reference>
<protein>
    <submittedName>
        <fullName evidence="1">Uncharacterized protein</fullName>
    </submittedName>
</protein>
<organism evidence="1 2">
    <name type="scientific">Nonomuraea coxensis DSM 45129</name>
    <dbReference type="NCBI Taxonomy" id="1122611"/>
    <lineage>
        <taxon>Bacteria</taxon>
        <taxon>Bacillati</taxon>
        <taxon>Actinomycetota</taxon>
        <taxon>Actinomycetes</taxon>
        <taxon>Streptosporangiales</taxon>
        <taxon>Streptosporangiaceae</taxon>
        <taxon>Nonomuraea</taxon>
    </lineage>
</organism>
<proteinExistence type="predicted"/>
<name>A0ABX8UD17_9ACTN</name>
<dbReference type="EMBL" id="CP068985">
    <property type="protein sequence ID" value="QYC45480.1"/>
    <property type="molecule type" value="Genomic_DNA"/>
</dbReference>
<dbReference type="Proteomes" id="UP000824681">
    <property type="component" value="Chromosome"/>
</dbReference>
<evidence type="ECO:0000313" key="2">
    <source>
        <dbReference type="Proteomes" id="UP000824681"/>
    </source>
</evidence>
<dbReference type="RefSeq" id="WP_157383484.1">
    <property type="nucleotide sequence ID" value="NZ_CP068985.1"/>
</dbReference>
<keyword evidence="2" id="KW-1185">Reference proteome</keyword>